<evidence type="ECO:0000313" key="2">
    <source>
        <dbReference type="EMBL" id="KAF1969832.1"/>
    </source>
</evidence>
<keyword evidence="1" id="KW-0732">Signal</keyword>
<name>A0A6A5V1A9_9PLEO</name>
<protein>
    <recommendedName>
        <fullName evidence="4">Ubiquitin 3 binding protein But2 C-terminal domain-containing protein</fullName>
    </recommendedName>
</protein>
<evidence type="ECO:0008006" key="4">
    <source>
        <dbReference type="Google" id="ProtNLM"/>
    </source>
</evidence>
<gene>
    <name evidence="2" type="ORF">BU23DRAFT_571146</name>
</gene>
<feature type="signal peptide" evidence="1">
    <location>
        <begin position="1"/>
        <end position="22"/>
    </location>
</feature>
<proteinExistence type="predicted"/>
<feature type="chain" id="PRO_5025398781" description="Ubiquitin 3 binding protein But2 C-terminal domain-containing protein" evidence="1">
    <location>
        <begin position="23"/>
        <end position="184"/>
    </location>
</feature>
<accession>A0A6A5V1A9</accession>
<dbReference type="EMBL" id="ML976705">
    <property type="protein sequence ID" value="KAF1969832.1"/>
    <property type="molecule type" value="Genomic_DNA"/>
</dbReference>
<keyword evidence="3" id="KW-1185">Reference proteome</keyword>
<dbReference type="Proteomes" id="UP000800036">
    <property type="component" value="Unassembled WGS sequence"/>
</dbReference>
<evidence type="ECO:0000256" key="1">
    <source>
        <dbReference type="SAM" id="SignalP"/>
    </source>
</evidence>
<organism evidence="2 3">
    <name type="scientific">Bimuria novae-zelandiae CBS 107.79</name>
    <dbReference type="NCBI Taxonomy" id="1447943"/>
    <lineage>
        <taxon>Eukaryota</taxon>
        <taxon>Fungi</taxon>
        <taxon>Dikarya</taxon>
        <taxon>Ascomycota</taxon>
        <taxon>Pezizomycotina</taxon>
        <taxon>Dothideomycetes</taxon>
        <taxon>Pleosporomycetidae</taxon>
        <taxon>Pleosporales</taxon>
        <taxon>Massarineae</taxon>
        <taxon>Didymosphaeriaceae</taxon>
        <taxon>Bimuria</taxon>
    </lineage>
</organism>
<sequence length="184" mass="20019">MSIPLRKLSSLAVLTLVSMTVAEGTASVEVPIGTESGSHYTLTHHGMLLDVDTDTMEIAAMAAPPQPSEFTYPGHHGFKYLSVGRRFPSNGIHYWIPLSLDQCPDASPVEEPPVLVHPDSNVQLCPNVNLHQRKSVLRASSSLEYRIWVSVAFSREDSSVTDTKYCDRINPISVAVGSQSCVAV</sequence>
<dbReference type="AlphaFoldDB" id="A0A6A5V1A9"/>
<reference evidence="2" key="1">
    <citation type="journal article" date="2020" name="Stud. Mycol.">
        <title>101 Dothideomycetes genomes: a test case for predicting lifestyles and emergence of pathogens.</title>
        <authorList>
            <person name="Haridas S."/>
            <person name="Albert R."/>
            <person name="Binder M."/>
            <person name="Bloem J."/>
            <person name="Labutti K."/>
            <person name="Salamov A."/>
            <person name="Andreopoulos B."/>
            <person name="Baker S."/>
            <person name="Barry K."/>
            <person name="Bills G."/>
            <person name="Bluhm B."/>
            <person name="Cannon C."/>
            <person name="Castanera R."/>
            <person name="Culley D."/>
            <person name="Daum C."/>
            <person name="Ezra D."/>
            <person name="Gonzalez J."/>
            <person name="Henrissat B."/>
            <person name="Kuo A."/>
            <person name="Liang C."/>
            <person name="Lipzen A."/>
            <person name="Lutzoni F."/>
            <person name="Magnuson J."/>
            <person name="Mondo S."/>
            <person name="Nolan M."/>
            <person name="Ohm R."/>
            <person name="Pangilinan J."/>
            <person name="Park H.-J."/>
            <person name="Ramirez L."/>
            <person name="Alfaro M."/>
            <person name="Sun H."/>
            <person name="Tritt A."/>
            <person name="Yoshinaga Y."/>
            <person name="Zwiers L.-H."/>
            <person name="Turgeon B."/>
            <person name="Goodwin S."/>
            <person name="Spatafora J."/>
            <person name="Crous P."/>
            <person name="Grigoriev I."/>
        </authorList>
    </citation>
    <scope>NUCLEOTIDE SEQUENCE</scope>
    <source>
        <strain evidence="2">CBS 107.79</strain>
    </source>
</reference>
<evidence type="ECO:0000313" key="3">
    <source>
        <dbReference type="Proteomes" id="UP000800036"/>
    </source>
</evidence>